<evidence type="ECO:0000313" key="8">
    <source>
        <dbReference type="Proteomes" id="UP000197361"/>
    </source>
</evidence>
<dbReference type="InterPro" id="IPR023828">
    <property type="entry name" value="Peptidase_S8_Ser-AS"/>
</dbReference>
<evidence type="ECO:0000256" key="3">
    <source>
        <dbReference type="ARBA" id="ARBA00022801"/>
    </source>
</evidence>
<keyword evidence="8" id="KW-1185">Reference proteome</keyword>
<comment type="caution">
    <text evidence="7">The sequence shown here is derived from an EMBL/GenBank/DDBJ whole genome shotgun (WGS) entry which is preliminary data.</text>
</comment>
<dbReference type="EMBL" id="NISK01000001">
    <property type="protein sequence ID" value="OWQ99871.1"/>
    <property type="molecule type" value="Genomic_DNA"/>
</dbReference>
<dbReference type="OrthoDB" id="9816306at2"/>
<evidence type="ECO:0000256" key="2">
    <source>
        <dbReference type="ARBA" id="ARBA00022670"/>
    </source>
</evidence>
<gene>
    <name evidence="7" type="ORF">CDQ92_05595</name>
</gene>
<proteinExistence type="inferred from homology"/>
<accession>A0A246K3D6</accession>
<dbReference type="PRINTS" id="PR00723">
    <property type="entry name" value="SUBTILISIN"/>
</dbReference>
<dbReference type="PROSITE" id="PS00137">
    <property type="entry name" value="SUBTILASE_HIS"/>
    <property type="match status" value="1"/>
</dbReference>
<dbReference type="InterPro" id="IPR037045">
    <property type="entry name" value="S8pro/Inhibitor_I9_sf"/>
</dbReference>
<feature type="domain" description="Peptidase S8/S53" evidence="6">
    <location>
        <begin position="152"/>
        <end position="355"/>
    </location>
</feature>
<dbReference type="InterPro" id="IPR036852">
    <property type="entry name" value="Peptidase_S8/S53_dom_sf"/>
</dbReference>
<feature type="active site" description="Charge relay system" evidence="5">
    <location>
        <position position="187"/>
    </location>
</feature>
<dbReference type="Gene3D" id="3.40.50.200">
    <property type="entry name" value="Peptidase S8/S53 domain"/>
    <property type="match status" value="1"/>
</dbReference>
<dbReference type="InterPro" id="IPR050131">
    <property type="entry name" value="Peptidase_S8_subtilisin-like"/>
</dbReference>
<dbReference type="PANTHER" id="PTHR43806:SF11">
    <property type="entry name" value="CEREVISIN-RELATED"/>
    <property type="match status" value="1"/>
</dbReference>
<dbReference type="GO" id="GO:0006508">
    <property type="term" value="P:proteolysis"/>
    <property type="evidence" value="ECO:0007669"/>
    <property type="project" value="UniProtKB-KW"/>
</dbReference>
<dbReference type="Proteomes" id="UP000197361">
    <property type="component" value="Unassembled WGS sequence"/>
</dbReference>
<dbReference type="GO" id="GO:0004252">
    <property type="term" value="F:serine-type endopeptidase activity"/>
    <property type="evidence" value="ECO:0007669"/>
    <property type="project" value="UniProtKB-UniRule"/>
</dbReference>
<sequence>MAGDWLVQLPAAGTASTPAAASAKAPVAELKAGDKIAGSYICIFRARAVGRGNERAEAVRSANAGGGNVSHVYSTALQGFAVQASAQGVANMQARNPNIAYCEQDQVASIIDPVGINAKPGGGGGTPPAQTVPAGIARVGGGTTTAAGIAWVIDTGIDLNHPDLIVDTVLSRNFVARESSAEDTNGHGTHVAGTIGAVNNSIGVVGVAPGTRVAAVRVLNRRGTGSYADIIAGVDYVAATGRSGDVANMSLGGGASQALDNAVIAAASNGIVFALAAGNESTSATTKSPARANGPNIVTVSAVDRNDVWASFSNFGNPPVDWAAPGVSIQSTWKDGGYNTISGTSMATPHVAGLFLLGAVRADGLAINDPDGNRDPIAHR</sequence>
<organism evidence="7 8">
    <name type="scientific">Sphingopyxis bauzanensis</name>
    <dbReference type="NCBI Taxonomy" id="651663"/>
    <lineage>
        <taxon>Bacteria</taxon>
        <taxon>Pseudomonadati</taxon>
        <taxon>Pseudomonadota</taxon>
        <taxon>Alphaproteobacteria</taxon>
        <taxon>Sphingomonadales</taxon>
        <taxon>Sphingomonadaceae</taxon>
        <taxon>Sphingopyxis</taxon>
    </lineage>
</organism>
<dbReference type="Pfam" id="PF00082">
    <property type="entry name" value="Peptidase_S8"/>
    <property type="match status" value="1"/>
</dbReference>
<comment type="similarity">
    <text evidence="1 5">Belongs to the peptidase S8 family.</text>
</comment>
<name>A0A246K3D6_9SPHN</name>
<evidence type="ECO:0000256" key="5">
    <source>
        <dbReference type="PROSITE-ProRule" id="PRU01240"/>
    </source>
</evidence>
<dbReference type="SUPFAM" id="SSF52743">
    <property type="entry name" value="Subtilisin-like"/>
    <property type="match status" value="1"/>
</dbReference>
<dbReference type="InterPro" id="IPR000209">
    <property type="entry name" value="Peptidase_S8/S53_dom"/>
</dbReference>
<evidence type="ECO:0000259" key="6">
    <source>
        <dbReference type="Pfam" id="PF00082"/>
    </source>
</evidence>
<dbReference type="InterPro" id="IPR015500">
    <property type="entry name" value="Peptidase_S8_subtilisin-rel"/>
</dbReference>
<dbReference type="AlphaFoldDB" id="A0A246K3D6"/>
<dbReference type="Gene3D" id="3.30.70.80">
    <property type="entry name" value="Peptidase S8 propeptide/proteinase inhibitor I9"/>
    <property type="match status" value="1"/>
</dbReference>
<keyword evidence="2 5" id="KW-0645">Protease</keyword>
<dbReference type="PANTHER" id="PTHR43806">
    <property type="entry name" value="PEPTIDASE S8"/>
    <property type="match status" value="1"/>
</dbReference>
<evidence type="ECO:0000313" key="7">
    <source>
        <dbReference type="EMBL" id="OWQ99871.1"/>
    </source>
</evidence>
<dbReference type="InterPro" id="IPR022398">
    <property type="entry name" value="Peptidase_S8_His-AS"/>
</dbReference>
<feature type="active site" description="Charge relay system" evidence="5">
    <location>
        <position position="345"/>
    </location>
</feature>
<evidence type="ECO:0000256" key="1">
    <source>
        <dbReference type="ARBA" id="ARBA00011073"/>
    </source>
</evidence>
<dbReference type="PROSITE" id="PS00138">
    <property type="entry name" value="SUBTILASE_SER"/>
    <property type="match status" value="1"/>
</dbReference>
<dbReference type="SUPFAM" id="SSF54897">
    <property type="entry name" value="Protease propeptides/inhibitors"/>
    <property type="match status" value="1"/>
</dbReference>
<keyword evidence="4 5" id="KW-0720">Serine protease</keyword>
<dbReference type="PROSITE" id="PS51892">
    <property type="entry name" value="SUBTILASE"/>
    <property type="match status" value="1"/>
</dbReference>
<keyword evidence="3 5" id="KW-0378">Hydrolase</keyword>
<protein>
    <submittedName>
        <fullName evidence="7">Peptidase S8</fullName>
    </submittedName>
</protein>
<feature type="active site" description="Charge relay system" evidence="5">
    <location>
        <position position="154"/>
    </location>
</feature>
<reference evidence="7 8" key="1">
    <citation type="journal article" date="2010" name="Int. J. Syst. Evol. Microbiol.">
        <title>Sphingopyxis bauzanensis sp. nov., a psychrophilic bacterium isolated from soil.</title>
        <authorList>
            <person name="Zhang D.C."/>
            <person name="Liu H.C."/>
            <person name="Xin Y.H."/>
            <person name="Zhou Y.G."/>
            <person name="Schinner F."/>
            <person name="Margesin R."/>
        </authorList>
    </citation>
    <scope>NUCLEOTIDE SEQUENCE [LARGE SCALE GENOMIC DNA]</scope>
    <source>
        <strain evidence="7 8">DSM 22271</strain>
    </source>
</reference>
<evidence type="ECO:0000256" key="4">
    <source>
        <dbReference type="ARBA" id="ARBA00022825"/>
    </source>
</evidence>
<dbReference type="GO" id="GO:0005615">
    <property type="term" value="C:extracellular space"/>
    <property type="evidence" value="ECO:0007669"/>
    <property type="project" value="TreeGrafter"/>
</dbReference>